<sequence>MDVSSKPYLSAALKDIHAQCEKLASKNMQNAQEGKSHFTVLPVSTAKNTHAVRATKKE</sequence>
<protein>
    <submittedName>
        <fullName evidence="1">Uncharacterized protein</fullName>
    </submittedName>
</protein>
<keyword evidence="3" id="KW-1185">Reference proteome</keyword>
<dbReference type="EMBL" id="CABDUW010014300">
    <property type="protein sequence ID" value="VTJ92163.1"/>
    <property type="molecule type" value="Genomic_DNA"/>
</dbReference>
<evidence type="ECO:0000313" key="1">
    <source>
        <dbReference type="EMBL" id="VTJ89338.1"/>
    </source>
</evidence>
<proteinExistence type="predicted"/>
<dbReference type="AlphaFoldDB" id="A0A5E4D5P8"/>
<accession>A0A5E4D5P8</accession>
<dbReference type="EMBL" id="CABDUW010003516">
    <property type="protein sequence ID" value="VTJ89338.1"/>
    <property type="molecule type" value="Genomic_DNA"/>
</dbReference>
<organism evidence="1 3">
    <name type="scientific">Marmota monax</name>
    <name type="common">Woodchuck</name>
    <dbReference type="NCBI Taxonomy" id="9995"/>
    <lineage>
        <taxon>Eukaryota</taxon>
        <taxon>Metazoa</taxon>
        <taxon>Chordata</taxon>
        <taxon>Craniata</taxon>
        <taxon>Vertebrata</taxon>
        <taxon>Euteleostomi</taxon>
        <taxon>Mammalia</taxon>
        <taxon>Eutheria</taxon>
        <taxon>Euarchontoglires</taxon>
        <taxon>Glires</taxon>
        <taxon>Rodentia</taxon>
        <taxon>Sciuromorpha</taxon>
        <taxon>Sciuridae</taxon>
        <taxon>Xerinae</taxon>
        <taxon>Marmotini</taxon>
        <taxon>Marmota</taxon>
    </lineage>
</organism>
<reference evidence="1 3" key="1">
    <citation type="submission" date="2019-04" db="EMBL/GenBank/DDBJ databases">
        <authorList>
            <person name="Alioto T."/>
            <person name="Alioto T."/>
        </authorList>
    </citation>
    <scope>NUCLEOTIDE SEQUENCE [LARGE SCALE GENOMIC DNA]</scope>
</reference>
<evidence type="ECO:0000313" key="2">
    <source>
        <dbReference type="EMBL" id="VTJ92163.1"/>
    </source>
</evidence>
<feature type="non-terminal residue" evidence="1">
    <location>
        <position position="58"/>
    </location>
</feature>
<name>A0A5E4D5P8_MARMO</name>
<evidence type="ECO:0000313" key="3">
    <source>
        <dbReference type="Proteomes" id="UP000335636"/>
    </source>
</evidence>
<dbReference type="Proteomes" id="UP000335636">
    <property type="component" value="Unassembled WGS sequence"/>
</dbReference>
<dbReference type="Gene3D" id="1.20.5.500">
    <property type="entry name" value="Single helix bin"/>
    <property type="match status" value="1"/>
</dbReference>
<gene>
    <name evidence="2" type="ORF">MONAX_5E002439</name>
    <name evidence="1" type="ORF">MONAX_5E027269</name>
</gene>